<comment type="subcellular location">
    <subcellularLocation>
        <location evidence="1 8">Cytoplasm</location>
    </subcellularLocation>
</comment>
<evidence type="ECO:0000256" key="5">
    <source>
        <dbReference type="ARBA" id="ARBA00022490"/>
    </source>
</evidence>
<dbReference type="EC" id="2.5.1.55" evidence="8"/>
<organism evidence="10">
    <name type="scientific">Desulfobacca acetoxidans</name>
    <dbReference type="NCBI Taxonomy" id="60893"/>
    <lineage>
        <taxon>Bacteria</taxon>
        <taxon>Pseudomonadati</taxon>
        <taxon>Thermodesulfobacteriota</taxon>
        <taxon>Desulfobaccia</taxon>
        <taxon>Desulfobaccales</taxon>
        <taxon>Desulfobaccaceae</taxon>
        <taxon>Desulfobacca</taxon>
    </lineage>
</organism>
<dbReference type="AlphaFoldDB" id="A0A7C5AKI1"/>
<evidence type="ECO:0000313" key="10">
    <source>
        <dbReference type="EMBL" id="HGZ10907.1"/>
    </source>
</evidence>
<evidence type="ECO:0000256" key="8">
    <source>
        <dbReference type="HAMAP-Rule" id="MF_00056"/>
    </source>
</evidence>
<proteinExistence type="inferred from homology"/>
<evidence type="ECO:0000256" key="3">
    <source>
        <dbReference type="ARBA" id="ARBA00004845"/>
    </source>
</evidence>
<dbReference type="NCBIfam" id="TIGR01362">
    <property type="entry name" value="KDO8P_synth"/>
    <property type="match status" value="1"/>
</dbReference>
<accession>A0A7C5AKI1</accession>
<dbReference type="Gene3D" id="3.20.20.70">
    <property type="entry name" value="Aldolase class I"/>
    <property type="match status" value="1"/>
</dbReference>
<dbReference type="InterPro" id="IPR013785">
    <property type="entry name" value="Aldolase_TIM"/>
</dbReference>
<evidence type="ECO:0000256" key="1">
    <source>
        <dbReference type="ARBA" id="ARBA00004496"/>
    </source>
</evidence>
<comment type="pathway">
    <text evidence="3 8">Carbohydrate biosynthesis; 3-deoxy-D-manno-octulosonate biosynthesis; 3-deoxy-D-manno-octulosonate from D-ribulose 5-phosphate: step 2/3.</text>
</comment>
<gene>
    <name evidence="8" type="primary">kdsA</name>
    <name evidence="10" type="ORF">ENW48_01655</name>
</gene>
<comment type="pathway">
    <text evidence="2">Bacterial outer membrane biogenesis; lipopolysaccharide biosynthesis.</text>
</comment>
<dbReference type="NCBIfam" id="NF003543">
    <property type="entry name" value="PRK05198.1"/>
    <property type="match status" value="1"/>
</dbReference>
<dbReference type="EMBL" id="DTKJ01000014">
    <property type="protein sequence ID" value="HGZ10907.1"/>
    <property type="molecule type" value="Genomic_DNA"/>
</dbReference>
<dbReference type="InterPro" id="IPR006218">
    <property type="entry name" value="DAHP1/KDSA"/>
</dbReference>
<evidence type="ECO:0000256" key="7">
    <source>
        <dbReference type="ARBA" id="ARBA00049112"/>
    </source>
</evidence>
<keyword evidence="6 8" id="KW-0808">Transferase</keyword>
<evidence type="ECO:0000256" key="6">
    <source>
        <dbReference type="ARBA" id="ARBA00022679"/>
    </source>
</evidence>
<evidence type="ECO:0000259" key="9">
    <source>
        <dbReference type="Pfam" id="PF00793"/>
    </source>
</evidence>
<protein>
    <recommendedName>
        <fullName evidence="8">2-dehydro-3-deoxyphosphooctonate aldolase</fullName>
        <ecNumber evidence="8">2.5.1.55</ecNumber>
    </recommendedName>
    <alternativeName>
        <fullName evidence="8">3-deoxy-D-manno-octulosonic acid 8-phosphate synthase</fullName>
    </alternativeName>
    <alternativeName>
        <fullName evidence="8">KDO-8-phosphate synthase</fullName>
        <shortName evidence="8">KDO 8-P synthase</shortName>
        <shortName evidence="8">KDOPS</shortName>
    </alternativeName>
    <alternativeName>
        <fullName evidence="8">Phospho-2-dehydro-3-deoxyoctonate aldolase</fullName>
    </alternativeName>
</protein>
<dbReference type="UniPathway" id="UPA00030"/>
<feature type="domain" description="DAHP synthetase I/KDSA" evidence="9">
    <location>
        <begin position="25"/>
        <end position="269"/>
    </location>
</feature>
<dbReference type="InterPro" id="IPR006269">
    <property type="entry name" value="KDO8P_synthase"/>
</dbReference>
<dbReference type="Pfam" id="PF00793">
    <property type="entry name" value="DAHP_synth_1"/>
    <property type="match status" value="1"/>
</dbReference>
<comment type="similarity">
    <text evidence="4 8">Belongs to the KdsA family.</text>
</comment>
<dbReference type="SUPFAM" id="SSF51569">
    <property type="entry name" value="Aldolase"/>
    <property type="match status" value="1"/>
</dbReference>
<keyword evidence="8" id="KW-0448">Lipopolysaccharide biosynthesis</keyword>
<dbReference type="PANTHER" id="PTHR21057">
    <property type="entry name" value="PHOSPHO-2-DEHYDRO-3-DEOXYHEPTONATE ALDOLASE"/>
    <property type="match status" value="1"/>
</dbReference>
<dbReference type="GO" id="GO:0005737">
    <property type="term" value="C:cytoplasm"/>
    <property type="evidence" value="ECO:0007669"/>
    <property type="project" value="UniProtKB-SubCell"/>
</dbReference>
<keyword evidence="5 8" id="KW-0963">Cytoplasm</keyword>
<dbReference type="HAMAP" id="MF_00056">
    <property type="entry name" value="KDO8P_synth"/>
    <property type="match status" value="1"/>
</dbReference>
<evidence type="ECO:0000256" key="4">
    <source>
        <dbReference type="ARBA" id="ARBA00010499"/>
    </source>
</evidence>
<name>A0A7C5AKI1_9BACT</name>
<dbReference type="UniPathway" id="UPA00357">
    <property type="reaction ID" value="UER00474"/>
</dbReference>
<evidence type="ECO:0000256" key="2">
    <source>
        <dbReference type="ARBA" id="ARBA00004756"/>
    </source>
</evidence>
<comment type="caution">
    <text evidence="10">The sequence shown here is derived from an EMBL/GenBank/DDBJ whole genome shotgun (WGS) entry which is preliminary data.</text>
</comment>
<dbReference type="GO" id="GO:0019294">
    <property type="term" value="P:keto-3-deoxy-D-manno-octulosonic acid biosynthetic process"/>
    <property type="evidence" value="ECO:0007669"/>
    <property type="project" value="UniProtKB-UniRule"/>
</dbReference>
<comment type="catalytic activity">
    <reaction evidence="7 8">
        <text>D-arabinose 5-phosphate + phosphoenolpyruvate + H2O = 3-deoxy-alpha-D-manno-2-octulosonate-8-phosphate + phosphate</text>
        <dbReference type="Rhea" id="RHEA:14053"/>
        <dbReference type="ChEBI" id="CHEBI:15377"/>
        <dbReference type="ChEBI" id="CHEBI:43474"/>
        <dbReference type="ChEBI" id="CHEBI:57693"/>
        <dbReference type="ChEBI" id="CHEBI:58702"/>
        <dbReference type="ChEBI" id="CHEBI:85985"/>
        <dbReference type="EC" id="2.5.1.55"/>
    </reaction>
</comment>
<dbReference type="GO" id="GO:0008676">
    <property type="term" value="F:3-deoxy-8-phosphooctulonate synthase activity"/>
    <property type="evidence" value="ECO:0007669"/>
    <property type="project" value="UniProtKB-UniRule"/>
</dbReference>
<sequence>MDIFRSRELSGQIAETTNIPWDAGALLMIAGPCVIEDEGLTLDIAYSLKQYAQELDLPLIFKASYDKANRTSIRSFRGPGLEKGLKILARVKDEVGVPVLSDVHQVSEVGPAAEVLDVLQIPAFLCRQTDLVVAAAATQKPLNLKKGQFLAPWDMGPVVDKARSTGNRRIFLTERGTSFGYNNLVVDFRGLAILKSLGCPVILDVTHSVQLPGGRGTCSGGQREFIPLLAQAGVAAGVDGIFMEVHPEPERAQCDGPNSLPLAEVPRLWRTLKAFYQTRLEHSGS</sequence>
<reference evidence="10" key="1">
    <citation type="journal article" date="2020" name="mSystems">
        <title>Genome- and Community-Level Interaction Insights into Carbon Utilization and Element Cycling Functions of Hydrothermarchaeota in Hydrothermal Sediment.</title>
        <authorList>
            <person name="Zhou Z."/>
            <person name="Liu Y."/>
            <person name="Xu W."/>
            <person name="Pan J."/>
            <person name="Luo Z.H."/>
            <person name="Li M."/>
        </authorList>
    </citation>
    <scope>NUCLEOTIDE SEQUENCE [LARGE SCALE GENOMIC DNA]</scope>
    <source>
        <strain evidence="10">SpSt-853</strain>
    </source>
</reference>